<dbReference type="RefSeq" id="WP_270124792.1">
    <property type="nucleotide sequence ID" value="NZ_BAAAOM010000004.1"/>
</dbReference>
<dbReference type="GO" id="GO:0004735">
    <property type="term" value="F:pyrroline-5-carboxylate reductase activity"/>
    <property type="evidence" value="ECO:0007669"/>
    <property type="project" value="UniProtKB-EC"/>
</dbReference>
<dbReference type="GO" id="GO:0055129">
    <property type="term" value="P:L-proline biosynthetic process"/>
    <property type="evidence" value="ECO:0007669"/>
    <property type="project" value="TreeGrafter"/>
</dbReference>
<evidence type="ECO:0000313" key="5">
    <source>
        <dbReference type="EMBL" id="MDA1388295.1"/>
    </source>
</evidence>
<comment type="caution">
    <text evidence="5">The sequence shown here is derived from an EMBL/GenBank/DDBJ whole genome shotgun (WGS) entry which is preliminary data.</text>
</comment>
<dbReference type="PANTHER" id="PTHR11645:SF13">
    <property type="entry name" value="PYRROLINE-5-CARBOXYLATE REDUCTASE CATALYTIC N-TERMINAL DOMAIN-CONTAINING PROTEIN"/>
    <property type="match status" value="1"/>
</dbReference>
<dbReference type="InterPro" id="IPR029036">
    <property type="entry name" value="P5CR_dimer"/>
</dbReference>
<organism evidence="5 7">
    <name type="scientific">Glycomyces lechevalierae</name>
    <dbReference type="NCBI Taxonomy" id="256034"/>
    <lineage>
        <taxon>Bacteria</taxon>
        <taxon>Bacillati</taxon>
        <taxon>Actinomycetota</taxon>
        <taxon>Actinomycetes</taxon>
        <taxon>Glycomycetales</taxon>
        <taxon>Glycomycetaceae</taxon>
        <taxon>Glycomyces</taxon>
    </lineage>
</organism>
<reference evidence="6 8" key="2">
    <citation type="submission" date="2023-07" db="EMBL/GenBank/DDBJ databases">
        <title>Sequencing the genomes of 1000 actinobacteria strains.</title>
        <authorList>
            <person name="Klenk H.-P."/>
        </authorList>
    </citation>
    <scope>NUCLEOTIDE SEQUENCE [LARGE SCALE GENOMIC DNA]</scope>
    <source>
        <strain evidence="6 8">DSM 44724</strain>
    </source>
</reference>
<dbReference type="InterPro" id="IPR036291">
    <property type="entry name" value="NAD(P)-bd_dom_sf"/>
</dbReference>
<feature type="binding site" evidence="2">
    <location>
        <position position="56"/>
    </location>
    <ligand>
        <name>NADPH</name>
        <dbReference type="ChEBI" id="CHEBI:57783"/>
    </ligand>
</feature>
<evidence type="ECO:0000259" key="3">
    <source>
        <dbReference type="Pfam" id="PF03807"/>
    </source>
</evidence>
<keyword evidence="6" id="KW-0560">Oxidoreductase</keyword>
<accession>A0A9X3PQE0</accession>
<evidence type="ECO:0000313" key="8">
    <source>
        <dbReference type="Proteomes" id="UP001183604"/>
    </source>
</evidence>
<dbReference type="PIRSF" id="PIRSF000193">
    <property type="entry name" value="Pyrrol-5-carb_rd"/>
    <property type="match status" value="1"/>
</dbReference>
<dbReference type="EMBL" id="JAVDYD010000001">
    <property type="protein sequence ID" value="MDR7339060.1"/>
    <property type="molecule type" value="Genomic_DNA"/>
</dbReference>
<dbReference type="PANTHER" id="PTHR11645">
    <property type="entry name" value="PYRROLINE-5-CARBOXYLATE REDUCTASE"/>
    <property type="match status" value="1"/>
</dbReference>
<dbReference type="Proteomes" id="UP001183604">
    <property type="component" value="Unassembled WGS sequence"/>
</dbReference>
<feature type="domain" description="Pyrroline-5-carboxylate reductase dimerisation" evidence="4">
    <location>
        <begin position="155"/>
        <end position="227"/>
    </location>
</feature>
<dbReference type="EMBL" id="JAPZVQ010000026">
    <property type="protein sequence ID" value="MDA1388295.1"/>
    <property type="molecule type" value="Genomic_DNA"/>
</dbReference>
<dbReference type="AlphaFoldDB" id="A0A9X3PQE0"/>
<feature type="domain" description="Pyrroline-5-carboxylate reductase catalytic N-terminal" evidence="3">
    <location>
        <begin position="3"/>
        <end position="94"/>
    </location>
</feature>
<proteinExistence type="inferred from homology"/>
<evidence type="ECO:0000256" key="1">
    <source>
        <dbReference type="ARBA" id="ARBA00005525"/>
    </source>
</evidence>
<dbReference type="Proteomes" id="UP001145799">
    <property type="component" value="Unassembled WGS sequence"/>
</dbReference>
<dbReference type="Gene3D" id="3.40.50.720">
    <property type="entry name" value="NAD(P)-binding Rossmann-like Domain"/>
    <property type="match status" value="1"/>
</dbReference>
<dbReference type="Pfam" id="PF14748">
    <property type="entry name" value="P5CR_dimer"/>
    <property type="match status" value="1"/>
</dbReference>
<keyword evidence="2" id="KW-0521">NADP</keyword>
<protein>
    <submittedName>
        <fullName evidence="5">NAD(P)-binding domain-containing protein</fullName>
    </submittedName>
    <submittedName>
        <fullName evidence="6">Pyrroline-5-carboxylate reductase</fullName>
        <ecNumber evidence="6">1.5.1.2</ecNumber>
    </submittedName>
</protein>
<evidence type="ECO:0000313" key="7">
    <source>
        <dbReference type="Proteomes" id="UP001145799"/>
    </source>
</evidence>
<name>A0A9X3PQE0_9ACTN</name>
<dbReference type="SUPFAM" id="SSF51735">
    <property type="entry name" value="NAD(P)-binding Rossmann-fold domains"/>
    <property type="match status" value="1"/>
</dbReference>
<dbReference type="Pfam" id="PF03807">
    <property type="entry name" value="F420_oxidored"/>
    <property type="match status" value="1"/>
</dbReference>
<dbReference type="InterPro" id="IPR000304">
    <property type="entry name" value="Pyrroline-COOH_reductase"/>
</dbReference>
<dbReference type="EC" id="1.5.1.2" evidence="6"/>
<evidence type="ECO:0000256" key="2">
    <source>
        <dbReference type="PIRSR" id="PIRSR000193-1"/>
    </source>
</evidence>
<evidence type="ECO:0000259" key="4">
    <source>
        <dbReference type="Pfam" id="PF14748"/>
    </source>
</evidence>
<dbReference type="InterPro" id="IPR028939">
    <property type="entry name" value="P5C_Rdtase_cat_N"/>
</dbReference>
<reference evidence="5" key="1">
    <citation type="submission" date="2022-12" db="EMBL/GenBank/DDBJ databases">
        <title>Gycomyces niveus sp.nov., a novel actinomycete isolated from soil in Shouguang.</title>
        <authorList>
            <person name="Yang X."/>
        </authorList>
    </citation>
    <scope>NUCLEOTIDE SEQUENCE</scope>
    <source>
        <strain evidence="5">DSM 44724</strain>
    </source>
</reference>
<gene>
    <name evidence="6" type="ORF">J2S69_002779</name>
    <name evidence="5" type="ORF">O2L01_25090</name>
</gene>
<comment type="similarity">
    <text evidence="1">Belongs to the pyrroline-5-carboxylate reductase family.</text>
</comment>
<keyword evidence="8" id="KW-1185">Reference proteome</keyword>
<evidence type="ECO:0000313" key="6">
    <source>
        <dbReference type="EMBL" id="MDR7339060.1"/>
    </source>
</evidence>
<sequence>MERIGFIGVGEISKAMVEGLSDGTQEAPPISLSPRNAATAADLAERFPNALVRKDNQEVVDHSDIVLIALRRADRHDALAGLRISAEKTIVNVIPGVAADELRRLLGTDAPIVAAIPLPTVRERGSVTVIYPAHPVAEAFFDRLGGAQPVPDETAYNVLSAVSSTVSTYLAYLGALADWAARNGVPQEAADRYVRSLFQGVNRSLGEESKPLQAIAAEHETPGGSNERIRTTWFDQANGAALGTALDGLLADLEQPH</sequence>